<evidence type="ECO:0000313" key="2">
    <source>
        <dbReference type="EMBL" id="KAH6604078.1"/>
    </source>
</evidence>
<evidence type="ECO:0008006" key="4">
    <source>
        <dbReference type="Google" id="ProtNLM"/>
    </source>
</evidence>
<feature type="region of interest" description="Disordered" evidence="1">
    <location>
        <begin position="14"/>
        <end position="238"/>
    </location>
</feature>
<keyword evidence="3" id="KW-1185">Reference proteome</keyword>
<accession>A0A9P8QJX7</accession>
<sequence length="238" mass="24556">MEAINQIATFAARAVWGDSSASETETHREPISGATGDVSKGEPYDAGNLDAKGQSRVESSLSGEADKSSPPECPGPDLADDRHDDDLSSAAAKAKDEPPPGKPRGPRDDAAAADAGAERGGPPGELTGEGPRPVEIAAKHHGGSFPSAPGQERPEAGIEQGAEHVKKAGLAADGGDFDAAKPGAGREADRLMEQKALKADDAVTKGGGTGRKSSESSHHHHKDRPSLGERIKNKLHRH</sequence>
<feature type="compositionally biased region" description="Basic and acidic residues" evidence="1">
    <location>
        <begin position="184"/>
        <end position="203"/>
    </location>
</feature>
<dbReference type="AlphaFoldDB" id="A0A9P8QJX7"/>
<dbReference type="OrthoDB" id="5388207at2759"/>
<protein>
    <recommendedName>
        <fullName evidence="4">Glycine-rich cell wall structural protein 1</fullName>
    </recommendedName>
</protein>
<feature type="compositionally biased region" description="Basic and acidic residues" evidence="1">
    <location>
        <begin position="93"/>
        <end position="110"/>
    </location>
</feature>
<dbReference type="EMBL" id="JAIWOZ010000006">
    <property type="protein sequence ID" value="KAH6604078.1"/>
    <property type="molecule type" value="Genomic_DNA"/>
</dbReference>
<proteinExistence type="predicted"/>
<evidence type="ECO:0000313" key="3">
    <source>
        <dbReference type="Proteomes" id="UP000827724"/>
    </source>
</evidence>
<name>A0A9P8QJX7_9HYPO</name>
<evidence type="ECO:0000256" key="1">
    <source>
        <dbReference type="SAM" id="MobiDB-lite"/>
    </source>
</evidence>
<gene>
    <name evidence="2" type="ORF">Trco_007524</name>
</gene>
<feature type="compositionally biased region" description="Basic and acidic residues" evidence="1">
    <location>
        <begin position="152"/>
        <end position="166"/>
    </location>
</feature>
<comment type="caution">
    <text evidence="2">The sequence shown here is derived from an EMBL/GenBank/DDBJ whole genome shotgun (WGS) entry which is preliminary data.</text>
</comment>
<reference evidence="2" key="1">
    <citation type="submission" date="2021-08" db="EMBL/GenBank/DDBJ databases">
        <title>Chromosome-Level Trichoderma cornu-damae using Hi-C Data.</title>
        <authorList>
            <person name="Kim C.S."/>
        </authorList>
    </citation>
    <scope>NUCLEOTIDE SEQUENCE</scope>
    <source>
        <strain evidence="2">KA19-0412C</strain>
    </source>
</reference>
<dbReference type="Proteomes" id="UP000827724">
    <property type="component" value="Unassembled WGS sequence"/>
</dbReference>
<feature type="compositionally biased region" description="Low complexity" evidence="1">
    <location>
        <begin position="124"/>
        <end position="133"/>
    </location>
</feature>
<organism evidence="2 3">
    <name type="scientific">Trichoderma cornu-damae</name>
    <dbReference type="NCBI Taxonomy" id="654480"/>
    <lineage>
        <taxon>Eukaryota</taxon>
        <taxon>Fungi</taxon>
        <taxon>Dikarya</taxon>
        <taxon>Ascomycota</taxon>
        <taxon>Pezizomycotina</taxon>
        <taxon>Sordariomycetes</taxon>
        <taxon>Hypocreomycetidae</taxon>
        <taxon>Hypocreales</taxon>
        <taxon>Hypocreaceae</taxon>
        <taxon>Trichoderma</taxon>
    </lineage>
</organism>